<evidence type="ECO:0000313" key="1">
    <source>
        <dbReference type="EMBL" id="KAL0412298.1"/>
    </source>
</evidence>
<sequence>MPKSSTTEKVEVSDPPTKCVIRMIIGGPAGGDSQRARKAQVREAYGTSIREVMDVEPADDAPLIQNFSVADFHGNIVLQRILCKIRGKNLLL</sequence>
<comment type="caution">
    <text evidence="1">The sequence shown here is derived from an EMBL/GenBank/DDBJ whole genome shotgun (WGS) entry which is preliminary data.</text>
</comment>
<proteinExistence type="predicted"/>
<name>A0AAW2U673_9LAMI</name>
<accession>A0AAW2U673</accession>
<reference evidence="1" key="1">
    <citation type="submission" date="2020-06" db="EMBL/GenBank/DDBJ databases">
        <authorList>
            <person name="Li T."/>
            <person name="Hu X."/>
            <person name="Zhang T."/>
            <person name="Song X."/>
            <person name="Zhang H."/>
            <person name="Dai N."/>
            <person name="Sheng W."/>
            <person name="Hou X."/>
            <person name="Wei L."/>
        </authorList>
    </citation>
    <scope>NUCLEOTIDE SEQUENCE</scope>
    <source>
        <strain evidence="1">KEN1</strain>
        <tissue evidence="1">Leaf</tissue>
    </source>
</reference>
<protein>
    <submittedName>
        <fullName evidence="1">Uncharacterized protein</fullName>
    </submittedName>
</protein>
<organism evidence="1">
    <name type="scientific">Sesamum latifolium</name>
    <dbReference type="NCBI Taxonomy" id="2727402"/>
    <lineage>
        <taxon>Eukaryota</taxon>
        <taxon>Viridiplantae</taxon>
        <taxon>Streptophyta</taxon>
        <taxon>Embryophyta</taxon>
        <taxon>Tracheophyta</taxon>
        <taxon>Spermatophyta</taxon>
        <taxon>Magnoliopsida</taxon>
        <taxon>eudicotyledons</taxon>
        <taxon>Gunneridae</taxon>
        <taxon>Pentapetalae</taxon>
        <taxon>asterids</taxon>
        <taxon>lamiids</taxon>
        <taxon>Lamiales</taxon>
        <taxon>Pedaliaceae</taxon>
        <taxon>Sesamum</taxon>
    </lineage>
</organism>
<dbReference type="EMBL" id="JACGWN010000013">
    <property type="protein sequence ID" value="KAL0412298.1"/>
    <property type="molecule type" value="Genomic_DNA"/>
</dbReference>
<dbReference type="AlphaFoldDB" id="A0AAW2U673"/>
<reference evidence="1" key="2">
    <citation type="journal article" date="2024" name="Plant">
        <title>Genomic evolution and insights into agronomic trait innovations of Sesamum species.</title>
        <authorList>
            <person name="Miao H."/>
            <person name="Wang L."/>
            <person name="Qu L."/>
            <person name="Liu H."/>
            <person name="Sun Y."/>
            <person name="Le M."/>
            <person name="Wang Q."/>
            <person name="Wei S."/>
            <person name="Zheng Y."/>
            <person name="Lin W."/>
            <person name="Duan Y."/>
            <person name="Cao H."/>
            <person name="Xiong S."/>
            <person name="Wang X."/>
            <person name="Wei L."/>
            <person name="Li C."/>
            <person name="Ma Q."/>
            <person name="Ju M."/>
            <person name="Zhao R."/>
            <person name="Li G."/>
            <person name="Mu C."/>
            <person name="Tian Q."/>
            <person name="Mei H."/>
            <person name="Zhang T."/>
            <person name="Gao T."/>
            <person name="Zhang H."/>
        </authorList>
    </citation>
    <scope>NUCLEOTIDE SEQUENCE</scope>
    <source>
        <strain evidence="1">KEN1</strain>
    </source>
</reference>
<gene>
    <name evidence="1" type="ORF">Slati_3819500</name>
</gene>